<feature type="region of interest" description="Disordered" evidence="1">
    <location>
        <begin position="194"/>
        <end position="221"/>
    </location>
</feature>
<dbReference type="Proteomes" id="UP000504629">
    <property type="component" value="Unplaced"/>
</dbReference>
<dbReference type="KEGG" id="bman:114242111"/>
<feature type="region of interest" description="Disordered" evidence="1">
    <location>
        <begin position="429"/>
        <end position="451"/>
    </location>
</feature>
<proteinExistence type="predicted"/>
<name>A0A6J2JI30_BOMMA</name>
<evidence type="ECO:0000313" key="2">
    <source>
        <dbReference type="Proteomes" id="UP000504629"/>
    </source>
</evidence>
<feature type="compositionally biased region" description="Polar residues" evidence="1">
    <location>
        <begin position="340"/>
        <end position="359"/>
    </location>
</feature>
<evidence type="ECO:0000256" key="1">
    <source>
        <dbReference type="SAM" id="MobiDB-lite"/>
    </source>
</evidence>
<feature type="compositionally biased region" description="Basic and acidic residues" evidence="1">
    <location>
        <begin position="441"/>
        <end position="451"/>
    </location>
</feature>
<dbReference type="GeneID" id="114242111"/>
<dbReference type="OrthoDB" id="6337960at2759"/>
<dbReference type="AlphaFoldDB" id="A0A6J2JI30"/>
<reference evidence="3" key="1">
    <citation type="submission" date="2025-08" db="UniProtKB">
        <authorList>
            <consortium name="RefSeq"/>
        </authorList>
    </citation>
    <scope>IDENTIFICATION</scope>
    <source>
        <tissue evidence="3">Silk gland</tissue>
    </source>
</reference>
<feature type="region of interest" description="Disordered" evidence="1">
    <location>
        <begin position="340"/>
        <end position="385"/>
    </location>
</feature>
<keyword evidence="2" id="KW-1185">Reference proteome</keyword>
<feature type="region of interest" description="Disordered" evidence="1">
    <location>
        <begin position="1"/>
        <end position="34"/>
    </location>
</feature>
<dbReference type="PANTHER" id="PTHR34756">
    <property type="entry name" value="CELL DIVISION CYCLE-ASSOCIATED PROTEIN 3"/>
    <property type="match status" value="1"/>
</dbReference>
<evidence type="ECO:0000313" key="3">
    <source>
        <dbReference type="RefSeq" id="XP_028028943.1"/>
    </source>
</evidence>
<feature type="compositionally biased region" description="Basic and acidic residues" evidence="1">
    <location>
        <begin position="210"/>
        <end position="221"/>
    </location>
</feature>
<organism evidence="2 3">
    <name type="scientific">Bombyx mandarina</name>
    <name type="common">Wild silk moth</name>
    <name type="synonym">Wild silkworm</name>
    <dbReference type="NCBI Taxonomy" id="7092"/>
    <lineage>
        <taxon>Eukaryota</taxon>
        <taxon>Metazoa</taxon>
        <taxon>Ecdysozoa</taxon>
        <taxon>Arthropoda</taxon>
        <taxon>Hexapoda</taxon>
        <taxon>Insecta</taxon>
        <taxon>Pterygota</taxon>
        <taxon>Neoptera</taxon>
        <taxon>Endopterygota</taxon>
        <taxon>Lepidoptera</taxon>
        <taxon>Glossata</taxon>
        <taxon>Ditrysia</taxon>
        <taxon>Bombycoidea</taxon>
        <taxon>Bombycidae</taxon>
        <taxon>Bombycinae</taxon>
        <taxon>Bombyx</taxon>
    </lineage>
</organism>
<feature type="compositionally biased region" description="Polar residues" evidence="1">
    <location>
        <begin position="25"/>
        <end position="34"/>
    </location>
</feature>
<gene>
    <name evidence="3" type="primary">LOC114242111</name>
</gene>
<dbReference type="RefSeq" id="XP_028028943.1">
    <property type="nucleotide sequence ID" value="XM_028173142.1"/>
</dbReference>
<feature type="compositionally biased region" description="Polar residues" evidence="1">
    <location>
        <begin position="1"/>
        <end position="14"/>
    </location>
</feature>
<dbReference type="InterPro" id="IPR038832">
    <property type="entry name" value="CDCA3"/>
</dbReference>
<accession>A0A6J2JI30</accession>
<protein>
    <submittedName>
        <fullName evidence="3">Uncharacterized protein LOC114242111 isoform X1</fullName>
    </submittedName>
</protein>
<dbReference type="PANTHER" id="PTHR34756:SF1">
    <property type="entry name" value="CELL DIVISION CYCLE-ASSOCIATED PROTEIN 3"/>
    <property type="match status" value="1"/>
</dbReference>
<sequence>MGSNSSKPTDTSLVLKTELELGNSDPRSPTPEITRTPLQVSFLRLIHLSVLFKNRPNPRTRNECTYHGKNGAKHNITKNIDLRKTFESTNGDEKLIHNNPILSAVIKNHLQSYDPRSPTQDFERTPIIISSKINDLTNDTENLRLISDSCASPVTSKDKDNSCETYMEAKEFSPDLIAPKNLCNGFLDSTFNDTLQDNEEPLGSSTASKETLEANKSNENKPTKLLETNFDCNEVCDIEFNSKRNSMSNPYSTEVNDSREQCMPVFKILEYDPRSPSIGIERTPLVVPKIDDNDSVDNVEEMSDDTLLKVLQKSNVEIGHGVEAQTNSDGLLVYEDESTDLQNTPKKSKSSSNDGSRTPLSCMKNKADTGHTRSKSANTVFDPKGSDIKHCKKISHIPRLKSLSKQSKILPAGSSISLKNISKASIISGDCENTPPHSHRDRWDKDSSVVL</sequence>